<organism evidence="2 3">
    <name type="scientific">Paractinoplanes abujensis</name>
    <dbReference type="NCBI Taxonomy" id="882441"/>
    <lineage>
        <taxon>Bacteria</taxon>
        <taxon>Bacillati</taxon>
        <taxon>Actinomycetota</taxon>
        <taxon>Actinomycetes</taxon>
        <taxon>Micromonosporales</taxon>
        <taxon>Micromonosporaceae</taxon>
        <taxon>Paractinoplanes</taxon>
    </lineage>
</organism>
<dbReference type="RefSeq" id="WP_184949988.1">
    <property type="nucleotide sequence ID" value="NZ_BOMC01000007.1"/>
</dbReference>
<dbReference type="SUPFAM" id="SSF56112">
    <property type="entry name" value="Protein kinase-like (PK-like)"/>
    <property type="match status" value="1"/>
</dbReference>
<dbReference type="AlphaFoldDB" id="A0A7W7CMA6"/>
<dbReference type="InterPro" id="IPR002575">
    <property type="entry name" value="Aminoglycoside_PTrfase"/>
</dbReference>
<evidence type="ECO:0000313" key="2">
    <source>
        <dbReference type="EMBL" id="MBB4691127.1"/>
    </source>
</evidence>
<dbReference type="EC" id="2.7.1.39" evidence="2"/>
<gene>
    <name evidence="2" type="ORF">BKA14_001275</name>
</gene>
<accession>A0A7W7CMA6</accession>
<keyword evidence="2" id="KW-0418">Kinase</keyword>
<dbReference type="EMBL" id="JACHMF010000001">
    <property type="protein sequence ID" value="MBB4691127.1"/>
    <property type="molecule type" value="Genomic_DNA"/>
</dbReference>
<protein>
    <submittedName>
        <fullName evidence="2">Homoserine kinase type II</fullName>
        <ecNumber evidence="2">2.7.1.39</ecNumber>
    </submittedName>
</protein>
<dbReference type="GO" id="GO:0004413">
    <property type="term" value="F:homoserine kinase activity"/>
    <property type="evidence" value="ECO:0007669"/>
    <property type="project" value="UniProtKB-EC"/>
</dbReference>
<evidence type="ECO:0000259" key="1">
    <source>
        <dbReference type="Pfam" id="PF01636"/>
    </source>
</evidence>
<proteinExistence type="predicted"/>
<comment type="caution">
    <text evidence="2">The sequence shown here is derived from an EMBL/GenBank/DDBJ whole genome shotgun (WGS) entry which is preliminary data.</text>
</comment>
<evidence type="ECO:0000313" key="3">
    <source>
        <dbReference type="Proteomes" id="UP000542742"/>
    </source>
</evidence>
<dbReference type="Proteomes" id="UP000542742">
    <property type="component" value="Unassembled WGS sequence"/>
</dbReference>
<feature type="domain" description="Aminoglycoside phosphotransferase" evidence="1">
    <location>
        <begin position="23"/>
        <end position="227"/>
    </location>
</feature>
<reference evidence="2 3" key="1">
    <citation type="submission" date="2020-08" db="EMBL/GenBank/DDBJ databases">
        <title>Sequencing the genomes of 1000 actinobacteria strains.</title>
        <authorList>
            <person name="Klenk H.-P."/>
        </authorList>
    </citation>
    <scope>NUCLEOTIDE SEQUENCE [LARGE SCALE GENOMIC DNA]</scope>
    <source>
        <strain evidence="2 3">DSM 45518</strain>
    </source>
</reference>
<dbReference type="InterPro" id="IPR011009">
    <property type="entry name" value="Kinase-like_dom_sf"/>
</dbReference>
<keyword evidence="3" id="KW-1185">Reference proteome</keyword>
<dbReference type="Pfam" id="PF01636">
    <property type="entry name" value="APH"/>
    <property type="match status" value="1"/>
</dbReference>
<sequence length="284" mass="30504">MIGVERLRAALRERWDLTDPAVEVHDGGMNSATWFVTDGEQRWVAKAVVPAARESFRGGLAVATALETAGIPAGAPRPTRLGDLVADVDGVPVGLLTWVPGAEPDDQRVIGATLGRVHRALRDVSVPGAERFHWVDPRAGHLDVEPWVRPAVSAAVTAWDRLDPTTLTWGLLHTDPAPEAFRVERGVCGVIDWSVALAGPLLYDLASAVMYVGGPGHAAALVESYLDQGVVPRAEVERALPVMFRFRMAVQADYFARRLATNDLTGIDSDAENWKGLAAARAGL</sequence>
<name>A0A7W7CMA6_9ACTN</name>
<dbReference type="Gene3D" id="3.90.1200.10">
    <property type="match status" value="1"/>
</dbReference>
<keyword evidence="2" id="KW-0808">Transferase</keyword>